<name>A0ABU5ETD7_9BACT</name>
<dbReference type="EMBL" id="JAXBLV010000037">
    <property type="protein sequence ID" value="MDY3558591.1"/>
    <property type="molecule type" value="Genomic_DNA"/>
</dbReference>
<evidence type="ECO:0000313" key="2">
    <source>
        <dbReference type="EMBL" id="MDY3558591.1"/>
    </source>
</evidence>
<accession>A0ABU5ETD7</accession>
<feature type="compositionally biased region" description="Low complexity" evidence="1">
    <location>
        <begin position="57"/>
        <end position="69"/>
    </location>
</feature>
<dbReference type="Proteomes" id="UP001272242">
    <property type="component" value="Unassembled WGS sequence"/>
</dbReference>
<feature type="compositionally biased region" description="Polar residues" evidence="1">
    <location>
        <begin position="106"/>
        <end position="115"/>
    </location>
</feature>
<protein>
    <submittedName>
        <fullName evidence="2">DUF4145 domain-containing protein</fullName>
    </submittedName>
</protein>
<feature type="non-terminal residue" evidence="2">
    <location>
        <position position="115"/>
    </location>
</feature>
<reference evidence="3" key="1">
    <citation type="journal article" date="2023" name="Mar. Drugs">
        <title>Gemmata algarum, a Novel Planctomycete Isolated from an Algal Mat, Displays Antimicrobial Activity.</title>
        <authorList>
            <person name="Kumar G."/>
            <person name="Kallscheuer N."/>
            <person name="Kashif M."/>
            <person name="Ahamad S."/>
            <person name="Jagadeeshwari U."/>
            <person name="Pannikurungottu S."/>
            <person name="Haufschild T."/>
            <person name="Kabuu M."/>
            <person name="Sasikala C."/>
            <person name="Jogler C."/>
            <person name="Ramana C."/>
        </authorList>
    </citation>
    <scope>NUCLEOTIDE SEQUENCE [LARGE SCALE GENOMIC DNA]</scope>
    <source>
        <strain evidence="3">JC673</strain>
    </source>
</reference>
<sequence>MNVVSGDGAKILHSLRFMGNNAAHEVKGHTAEELTIALGVVEYLLHGVYVMPKKAAKLPQKPPQAQQPAKPQPKPQQPKKPGQPPAALPLAAKAPLALPAASAAQTTTKPIKQST</sequence>
<comment type="caution">
    <text evidence="2">The sequence shown here is derived from an EMBL/GenBank/DDBJ whole genome shotgun (WGS) entry which is preliminary data.</text>
</comment>
<evidence type="ECO:0000313" key="3">
    <source>
        <dbReference type="Proteomes" id="UP001272242"/>
    </source>
</evidence>
<organism evidence="2 3">
    <name type="scientific">Gemmata algarum</name>
    <dbReference type="NCBI Taxonomy" id="2975278"/>
    <lineage>
        <taxon>Bacteria</taxon>
        <taxon>Pseudomonadati</taxon>
        <taxon>Planctomycetota</taxon>
        <taxon>Planctomycetia</taxon>
        <taxon>Gemmatales</taxon>
        <taxon>Gemmataceae</taxon>
        <taxon>Gemmata</taxon>
    </lineage>
</organism>
<evidence type="ECO:0000256" key="1">
    <source>
        <dbReference type="SAM" id="MobiDB-lite"/>
    </source>
</evidence>
<proteinExistence type="predicted"/>
<keyword evidence="3" id="KW-1185">Reference proteome</keyword>
<feature type="compositionally biased region" description="Pro residues" evidence="1">
    <location>
        <begin position="70"/>
        <end position="87"/>
    </location>
</feature>
<feature type="compositionally biased region" description="Low complexity" evidence="1">
    <location>
        <begin position="88"/>
        <end position="105"/>
    </location>
</feature>
<feature type="region of interest" description="Disordered" evidence="1">
    <location>
        <begin position="54"/>
        <end position="115"/>
    </location>
</feature>
<gene>
    <name evidence="2" type="ORF">R5W23_005712</name>
</gene>